<reference evidence="1" key="1">
    <citation type="journal article" date="2022" name="Food Funct.">
        <title>Lactobacillus kefiranofaciens ZW18 from Kefir enhances the anti-tumor effect of anti-programmed cell death 1 (PD-1) immunotherapy by modulating the gut microbiota.</title>
        <authorList>
            <person name="Zhao J."/>
            <person name="Wang Y."/>
            <person name="Wang J."/>
            <person name="Lv M."/>
            <person name="Zhou C."/>
            <person name="Jia L."/>
            <person name="Geng W."/>
        </authorList>
    </citation>
    <scope>NUCLEOTIDE SEQUENCE</scope>
    <source>
        <strain evidence="1">ZW18</strain>
    </source>
</reference>
<dbReference type="Proteomes" id="UP001242513">
    <property type="component" value="Chromosome"/>
</dbReference>
<accession>A0AAX3UDS5</accession>
<protein>
    <submittedName>
        <fullName evidence="1">Uncharacterized protein</fullName>
    </submittedName>
</protein>
<dbReference type="EMBL" id="CP123735">
    <property type="protein sequence ID" value="WGO85851.1"/>
    <property type="molecule type" value="Genomic_DNA"/>
</dbReference>
<gene>
    <name evidence="1" type="ORF">QEJ78_11205</name>
</gene>
<dbReference type="RefSeq" id="WP_143000335.1">
    <property type="nucleotide sequence ID" value="NZ_CP123735.1"/>
</dbReference>
<reference evidence="1" key="2">
    <citation type="submission" date="2023-04" db="EMBL/GenBank/DDBJ databases">
        <authorList>
            <person name="Wang Y."/>
        </authorList>
    </citation>
    <scope>NUCLEOTIDE SEQUENCE</scope>
    <source>
        <strain evidence="1">ZW18</strain>
    </source>
</reference>
<organism evidence="1 2">
    <name type="scientific">Lactobacillus kefiranofaciens</name>
    <dbReference type="NCBI Taxonomy" id="267818"/>
    <lineage>
        <taxon>Bacteria</taxon>
        <taxon>Bacillati</taxon>
        <taxon>Bacillota</taxon>
        <taxon>Bacilli</taxon>
        <taxon>Lactobacillales</taxon>
        <taxon>Lactobacillaceae</taxon>
        <taxon>Lactobacillus</taxon>
    </lineage>
</organism>
<sequence>MIDKWTHRKEMLYAGVGIIAYLPGTLKEIKEFYRPAPTLWKQAIQDYSKCQRGFLILRPCRIKNIHLAQKASLIEGILRVGCRDASKYYLSKQRL</sequence>
<evidence type="ECO:0000313" key="1">
    <source>
        <dbReference type="EMBL" id="WGO85851.1"/>
    </source>
</evidence>
<proteinExistence type="predicted"/>
<name>A0AAX3UDS5_9LACO</name>
<dbReference type="AlphaFoldDB" id="A0AAX3UDS5"/>
<evidence type="ECO:0000313" key="2">
    <source>
        <dbReference type="Proteomes" id="UP001242513"/>
    </source>
</evidence>